<proteinExistence type="predicted"/>
<comment type="caution">
    <text evidence="2">The sequence shown here is derived from an EMBL/GenBank/DDBJ whole genome shotgun (WGS) entry which is preliminary data.</text>
</comment>
<name>A0A932GMP4_UNCTE</name>
<protein>
    <submittedName>
        <fullName evidence="2">Uncharacterized protein</fullName>
    </submittedName>
</protein>
<evidence type="ECO:0000313" key="3">
    <source>
        <dbReference type="Proteomes" id="UP000741360"/>
    </source>
</evidence>
<accession>A0A932GMP4</accession>
<evidence type="ECO:0000256" key="1">
    <source>
        <dbReference type="SAM" id="MobiDB-lite"/>
    </source>
</evidence>
<feature type="region of interest" description="Disordered" evidence="1">
    <location>
        <begin position="1"/>
        <end position="21"/>
    </location>
</feature>
<evidence type="ECO:0000313" key="2">
    <source>
        <dbReference type="EMBL" id="MBI3013872.1"/>
    </source>
</evidence>
<gene>
    <name evidence="2" type="ORF">HYY65_02135</name>
</gene>
<dbReference type="Proteomes" id="UP000741360">
    <property type="component" value="Unassembled WGS sequence"/>
</dbReference>
<sequence length="299" mass="33992">MASLPKRIPRRRQPSPDDASRQITNLKQEIEWIRSLLPHQDPIAGYLARRGLLCKRLNPTEHLLLPKAPDRTGQDRFYDCLKKYSFRLFLRDVIKNKTRFGLKDLLRYCSAETAASYLEVLQEYQVITDLGNQTFQLALDEVYSFGDTLEWFVAQVLAREFYTPSSWGLSLQGTAHGGDYDVLALAENKTIYVEVKSSPPKQVESGEISAFLDRIGDLDPDLGIFLEDTQLRMEDKILPMFADVLSTKPHLTAGTPEPVRLPGGDVFQWGDRLFIMNAEPDLVGNMGLCLQHFFGPKVR</sequence>
<dbReference type="AlphaFoldDB" id="A0A932GMP4"/>
<dbReference type="SUPFAM" id="SSF52980">
    <property type="entry name" value="Restriction endonuclease-like"/>
    <property type="match status" value="1"/>
</dbReference>
<organism evidence="2 3">
    <name type="scientific">Tectimicrobiota bacterium</name>
    <dbReference type="NCBI Taxonomy" id="2528274"/>
    <lineage>
        <taxon>Bacteria</taxon>
        <taxon>Pseudomonadati</taxon>
        <taxon>Nitrospinota/Tectimicrobiota group</taxon>
        <taxon>Candidatus Tectimicrobiota</taxon>
    </lineage>
</organism>
<dbReference type="EMBL" id="JACPSX010000036">
    <property type="protein sequence ID" value="MBI3013872.1"/>
    <property type="molecule type" value="Genomic_DNA"/>
</dbReference>
<dbReference type="InterPro" id="IPR011335">
    <property type="entry name" value="Restrct_endonuc-II-like"/>
</dbReference>
<reference evidence="2" key="1">
    <citation type="submission" date="2020-07" db="EMBL/GenBank/DDBJ databases">
        <title>Huge and variable diversity of episymbiotic CPR bacteria and DPANN archaea in groundwater ecosystems.</title>
        <authorList>
            <person name="He C.Y."/>
            <person name="Keren R."/>
            <person name="Whittaker M."/>
            <person name="Farag I.F."/>
            <person name="Doudna J."/>
            <person name="Cate J.H.D."/>
            <person name="Banfield J.F."/>
        </authorList>
    </citation>
    <scope>NUCLEOTIDE SEQUENCE</scope>
    <source>
        <strain evidence="2">NC_groundwater_717_Ag_S-0.2um_59_8</strain>
    </source>
</reference>